<dbReference type="PANTHER" id="PTHR24189:SF50">
    <property type="entry name" value="ANKYRIN REPEAT AND SOCS BOX PROTEIN 2"/>
    <property type="match status" value="1"/>
</dbReference>
<sequence length="240" mass="26325">MEVDPPQINLSELTAELAKLLRAANEDDAKRLLTKVPQLLQTKDDSGRSVVHFAAVGGCVSIFQYALLTDPGAADKPDDLGWTPLMIAASAGRTELVRYLVGLAQVNILHQNKNGQTSLHYAASKNHREILKILLDAEADVNVADKYGATALHRAASQGHELIVRLLLSQPRIKIDARDSEGNTPLHLACDENREEVALMLVHRGAIADMKNKEEKTPWQLALNKNPELAVKLKRASQQV</sequence>
<dbReference type="PROSITE" id="PS50088">
    <property type="entry name" value="ANK_REPEAT"/>
    <property type="match status" value="4"/>
</dbReference>
<dbReference type="PROSITE" id="PS50297">
    <property type="entry name" value="ANK_REP_REGION"/>
    <property type="match status" value="4"/>
</dbReference>
<accession>A0A8S1HQR7</accession>
<dbReference type="Proteomes" id="UP000835052">
    <property type="component" value="Unassembled WGS sequence"/>
</dbReference>
<keyword evidence="1" id="KW-0677">Repeat</keyword>
<keyword evidence="2 3" id="KW-0040">ANK repeat</keyword>
<feature type="repeat" description="ANK" evidence="3">
    <location>
        <begin position="114"/>
        <end position="146"/>
    </location>
</feature>
<dbReference type="Pfam" id="PF13637">
    <property type="entry name" value="Ank_4"/>
    <property type="match status" value="1"/>
</dbReference>
<feature type="repeat" description="ANK" evidence="3">
    <location>
        <begin position="147"/>
        <end position="169"/>
    </location>
</feature>
<evidence type="ECO:0000256" key="1">
    <source>
        <dbReference type="ARBA" id="ARBA00022737"/>
    </source>
</evidence>
<evidence type="ECO:0000313" key="4">
    <source>
        <dbReference type="EMBL" id="CAD6197565.1"/>
    </source>
</evidence>
<dbReference type="SUPFAM" id="SSF48403">
    <property type="entry name" value="Ankyrin repeat"/>
    <property type="match status" value="1"/>
</dbReference>
<keyword evidence="5" id="KW-1185">Reference proteome</keyword>
<dbReference type="EMBL" id="CAJGYM010000098">
    <property type="protein sequence ID" value="CAD6197565.1"/>
    <property type="molecule type" value="Genomic_DNA"/>
</dbReference>
<proteinExistence type="predicted"/>
<dbReference type="InterPro" id="IPR002110">
    <property type="entry name" value="Ankyrin_rpt"/>
</dbReference>
<evidence type="ECO:0000313" key="5">
    <source>
        <dbReference type="Proteomes" id="UP000835052"/>
    </source>
</evidence>
<dbReference type="PANTHER" id="PTHR24189">
    <property type="entry name" value="MYOTROPHIN"/>
    <property type="match status" value="1"/>
</dbReference>
<protein>
    <recommendedName>
        <fullName evidence="6">26S proteasome non-ATPase regulatory subunit 10</fullName>
    </recommendedName>
</protein>
<feature type="repeat" description="ANK" evidence="3">
    <location>
        <begin position="181"/>
        <end position="213"/>
    </location>
</feature>
<evidence type="ECO:0000256" key="3">
    <source>
        <dbReference type="PROSITE-ProRule" id="PRU00023"/>
    </source>
</evidence>
<reference evidence="4" key="1">
    <citation type="submission" date="2020-10" db="EMBL/GenBank/DDBJ databases">
        <authorList>
            <person name="Kikuchi T."/>
        </authorList>
    </citation>
    <scope>NUCLEOTIDE SEQUENCE</scope>
    <source>
        <strain evidence="4">NKZ352</strain>
    </source>
</reference>
<name>A0A8S1HQR7_9PELO</name>
<dbReference type="InterPro" id="IPR036770">
    <property type="entry name" value="Ankyrin_rpt-contain_sf"/>
</dbReference>
<dbReference type="OrthoDB" id="1577640at2759"/>
<evidence type="ECO:0000256" key="2">
    <source>
        <dbReference type="ARBA" id="ARBA00023043"/>
    </source>
</evidence>
<comment type="caution">
    <text evidence="4">The sequence shown here is derived from an EMBL/GenBank/DDBJ whole genome shotgun (WGS) entry which is preliminary data.</text>
</comment>
<dbReference type="Pfam" id="PF12796">
    <property type="entry name" value="Ank_2"/>
    <property type="match status" value="1"/>
</dbReference>
<dbReference type="PRINTS" id="PR01415">
    <property type="entry name" value="ANKYRIN"/>
</dbReference>
<evidence type="ECO:0008006" key="6">
    <source>
        <dbReference type="Google" id="ProtNLM"/>
    </source>
</evidence>
<dbReference type="SMART" id="SM00248">
    <property type="entry name" value="ANK"/>
    <property type="match status" value="5"/>
</dbReference>
<dbReference type="Gene3D" id="1.25.40.20">
    <property type="entry name" value="Ankyrin repeat-containing domain"/>
    <property type="match status" value="2"/>
</dbReference>
<feature type="repeat" description="ANK" evidence="3">
    <location>
        <begin position="80"/>
        <end position="101"/>
    </location>
</feature>
<dbReference type="AlphaFoldDB" id="A0A8S1HQR7"/>
<organism evidence="4 5">
    <name type="scientific">Caenorhabditis auriculariae</name>
    <dbReference type="NCBI Taxonomy" id="2777116"/>
    <lineage>
        <taxon>Eukaryota</taxon>
        <taxon>Metazoa</taxon>
        <taxon>Ecdysozoa</taxon>
        <taxon>Nematoda</taxon>
        <taxon>Chromadorea</taxon>
        <taxon>Rhabditida</taxon>
        <taxon>Rhabditina</taxon>
        <taxon>Rhabditomorpha</taxon>
        <taxon>Rhabditoidea</taxon>
        <taxon>Rhabditidae</taxon>
        <taxon>Peloderinae</taxon>
        <taxon>Caenorhabditis</taxon>
    </lineage>
</organism>
<gene>
    <name evidence="4" type="ORF">CAUJ_LOCUS13474</name>
</gene>
<dbReference type="InterPro" id="IPR050745">
    <property type="entry name" value="Multifunctional_regulatory"/>
</dbReference>